<gene>
    <name evidence="2" type="ORF">SVA_3086</name>
</gene>
<reference evidence="2 3" key="1">
    <citation type="submission" date="2015-08" db="EMBL/GenBank/DDBJ databases">
        <title>Complete genome sequence of Sulfurifustis variabilis.</title>
        <authorList>
            <person name="Miura A."/>
            <person name="Kojima H."/>
            <person name="Fukui M."/>
        </authorList>
    </citation>
    <scope>NUCLEOTIDE SEQUENCE [LARGE SCALE GENOMIC DNA]</scope>
    <source>
        <strain evidence="3">skN76</strain>
    </source>
</reference>
<organism evidence="2 3">
    <name type="scientific">Sulfurifustis variabilis</name>
    <dbReference type="NCBI Taxonomy" id="1675686"/>
    <lineage>
        <taxon>Bacteria</taxon>
        <taxon>Pseudomonadati</taxon>
        <taxon>Pseudomonadota</taxon>
        <taxon>Gammaproteobacteria</taxon>
        <taxon>Acidiferrobacterales</taxon>
        <taxon>Acidiferrobacteraceae</taxon>
        <taxon>Sulfurifustis</taxon>
    </lineage>
</organism>
<keyword evidence="1" id="KW-0472">Membrane</keyword>
<dbReference type="RefSeq" id="WP_096462018.1">
    <property type="nucleotide sequence ID" value="NZ_AP014936.1"/>
</dbReference>
<evidence type="ECO:0000313" key="2">
    <source>
        <dbReference type="EMBL" id="BAU49634.1"/>
    </source>
</evidence>
<dbReference type="AlphaFoldDB" id="A0A1B4VBE9"/>
<evidence type="ECO:0000256" key="1">
    <source>
        <dbReference type="SAM" id="Phobius"/>
    </source>
</evidence>
<feature type="transmembrane region" description="Helical" evidence="1">
    <location>
        <begin position="12"/>
        <end position="33"/>
    </location>
</feature>
<evidence type="ECO:0000313" key="3">
    <source>
        <dbReference type="Proteomes" id="UP000218899"/>
    </source>
</evidence>
<dbReference type="EMBL" id="AP014936">
    <property type="protein sequence ID" value="BAU49634.1"/>
    <property type="molecule type" value="Genomic_DNA"/>
</dbReference>
<dbReference type="Proteomes" id="UP000218899">
    <property type="component" value="Chromosome"/>
</dbReference>
<sequence length="109" mass="11269">MAAPLEAGRVWRAAAIAGAVAGAIAATGAHYALKRFEPASAPPPIAVVDFGQVVADLPKDDSAPQTVNHRMARVREAVKKLTDAGYLVLDGQAVLGAPEANYVPAELVR</sequence>
<keyword evidence="3" id="KW-1185">Reference proteome</keyword>
<keyword evidence="1" id="KW-0812">Transmembrane</keyword>
<dbReference type="OrthoDB" id="5572899at2"/>
<protein>
    <submittedName>
        <fullName evidence="2">Uncharacterized protein</fullName>
    </submittedName>
</protein>
<name>A0A1B4VBE9_9GAMM</name>
<proteinExistence type="predicted"/>
<accession>A0A1B4VBE9</accession>
<keyword evidence="1" id="KW-1133">Transmembrane helix</keyword>
<dbReference type="KEGG" id="sva:SVA_3086"/>